<dbReference type="PROSITE" id="PS01058">
    <property type="entry name" value="SAICAR_SYNTHETASE_2"/>
    <property type="match status" value="1"/>
</dbReference>
<gene>
    <name evidence="11" type="primary">purC</name>
    <name evidence="13" type="ORF">FC89_GL002354</name>
</gene>
<dbReference type="EMBL" id="AZGB01000029">
    <property type="protein sequence ID" value="KRM04410.1"/>
    <property type="molecule type" value="Genomic_DNA"/>
</dbReference>
<comment type="pathway">
    <text evidence="1 11">Purine metabolism; IMP biosynthesis via de novo pathway; 5-amino-1-(5-phospho-D-ribosyl)imidazole-4-carboxamide from 5-amino-1-(5-phospho-D-ribosyl)imidazole-4-carboxylate: step 1/2.</text>
</comment>
<feature type="domain" description="SAICAR synthetase/ADE2 N-terminal" evidence="12">
    <location>
        <begin position="5"/>
        <end position="230"/>
    </location>
</feature>
<evidence type="ECO:0000256" key="10">
    <source>
        <dbReference type="ARBA" id="ARBA00048475"/>
    </source>
</evidence>
<dbReference type="SUPFAM" id="SSF56104">
    <property type="entry name" value="SAICAR synthase-like"/>
    <property type="match status" value="1"/>
</dbReference>
<evidence type="ECO:0000256" key="6">
    <source>
        <dbReference type="ARBA" id="ARBA00022741"/>
    </source>
</evidence>
<dbReference type="Gene3D" id="3.30.200.20">
    <property type="entry name" value="Phosphorylase Kinase, domain 1"/>
    <property type="match status" value="1"/>
</dbReference>
<dbReference type="CDD" id="cd01415">
    <property type="entry name" value="SAICAR_synt_PurC"/>
    <property type="match status" value="1"/>
</dbReference>
<comment type="similarity">
    <text evidence="2 11">Belongs to the SAICAR synthetase family.</text>
</comment>
<evidence type="ECO:0000313" key="14">
    <source>
        <dbReference type="Proteomes" id="UP000051451"/>
    </source>
</evidence>
<evidence type="ECO:0000256" key="5">
    <source>
        <dbReference type="ARBA" id="ARBA00022598"/>
    </source>
</evidence>
<dbReference type="UniPathway" id="UPA00074">
    <property type="reaction ID" value="UER00131"/>
</dbReference>
<dbReference type="PANTHER" id="PTHR43599">
    <property type="entry name" value="MULTIFUNCTIONAL PROTEIN ADE2"/>
    <property type="match status" value="1"/>
</dbReference>
<dbReference type="Pfam" id="PF01259">
    <property type="entry name" value="SAICAR_synt"/>
    <property type="match status" value="1"/>
</dbReference>
<keyword evidence="6 11" id="KW-0547">Nucleotide-binding</keyword>
<dbReference type="NCBIfam" id="TIGR00081">
    <property type="entry name" value="purC"/>
    <property type="match status" value="1"/>
</dbReference>
<evidence type="ECO:0000256" key="8">
    <source>
        <dbReference type="ARBA" id="ARBA00022840"/>
    </source>
</evidence>
<dbReference type="InterPro" id="IPR018236">
    <property type="entry name" value="SAICAR_synthetase_CS"/>
</dbReference>
<evidence type="ECO:0000256" key="1">
    <source>
        <dbReference type="ARBA" id="ARBA00004672"/>
    </source>
</evidence>
<evidence type="ECO:0000256" key="9">
    <source>
        <dbReference type="ARBA" id="ARBA00030409"/>
    </source>
</evidence>
<dbReference type="Gene3D" id="3.30.470.20">
    <property type="entry name" value="ATP-grasp fold, B domain"/>
    <property type="match status" value="1"/>
</dbReference>
<keyword evidence="5 11" id="KW-0436">Ligase</keyword>
<evidence type="ECO:0000256" key="2">
    <source>
        <dbReference type="ARBA" id="ARBA00010190"/>
    </source>
</evidence>
<dbReference type="STRING" id="1423750.FC89_GL002354"/>
<dbReference type="PANTHER" id="PTHR43599:SF3">
    <property type="entry name" value="SI:DKEY-6E2.2"/>
    <property type="match status" value="1"/>
</dbReference>
<comment type="catalytic activity">
    <reaction evidence="10 11">
        <text>5-amino-1-(5-phospho-D-ribosyl)imidazole-4-carboxylate + L-aspartate + ATP = (2S)-2-[5-amino-1-(5-phospho-beta-D-ribosyl)imidazole-4-carboxamido]succinate + ADP + phosphate + 2 H(+)</text>
        <dbReference type="Rhea" id="RHEA:22628"/>
        <dbReference type="ChEBI" id="CHEBI:15378"/>
        <dbReference type="ChEBI" id="CHEBI:29991"/>
        <dbReference type="ChEBI" id="CHEBI:30616"/>
        <dbReference type="ChEBI" id="CHEBI:43474"/>
        <dbReference type="ChEBI" id="CHEBI:58443"/>
        <dbReference type="ChEBI" id="CHEBI:77657"/>
        <dbReference type="ChEBI" id="CHEBI:456216"/>
        <dbReference type="EC" id="6.3.2.6"/>
    </reaction>
</comment>
<dbReference type="Proteomes" id="UP000051451">
    <property type="component" value="Unassembled WGS sequence"/>
</dbReference>
<name>A0A0R1VFX3_9LACO</name>
<keyword evidence="14" id="KW-1185">Reference proteome</keyword>
<evidence type="ECO:0000256" key="7">
    <source>
        <dbReference type="ARBA" id="ARBA00022755"/>
    </source>
</evidence>
<organism evidence="13 14">
    <name type="scientific">Liquorilactobacillus ghanensis DSM 18630</name>
    <dbReference type="NCBI Taxonomy" id="1423750"/>
    <lineage>
        <taxon>Bacteria</taxon>
        <taxon>Bacillati</taxon>
        <taxon>Bacillota</taxon>
        <taxon>Bacilli</taxon>
        <taxon>Lactobacillales</taxon>
        <taxon>Lactobacillaceae</taxon>
        <taxon>Liquorilactobacillus</taxon>
    </lineage>
</organism>
<dbReference type="InterPro" id="IPR050089">
    <property type="entry name" value="SAICAR_synthetase"/>
</dbReference>
<dbReference type="GO" id="GO:0009236">
    <property type="term" value="P:cobalamin biosynthetic process"/>
    <property type="evidence" value="ECO:0007669"/>
    <property type="project" value="InterPro"/>
</dbReference>
<accession>A0A0R1VFX3</accession>
<proteinExistence type="inferred from homology"/>
<keyword evidence="8 11" id="KW-0067">ATP-binding</keyword>
<dbReference type="OrthoDB" id="9801549at2"/>
<dbReference type="GeneID" id="98320011"/>
<dbReference type="HAMAP" id="MF_00137">
    <property type="entry name" value="SAICAR_synth"/>
    <property type="match status" value="1"/>
</dbReference>
<dbReference type="GO" id="GO:0006189">
    <property type="term" value="P:'de novo' IMP biosynthetic process"/>
    <property type="evidence" value="ECO:0007669"/>
    <property type="project" value="UniProtKB-UniRule"/>
</dbReference>
<dbReference type="PATRIC" id="fig|1423750.3.peg.2397"/>
<reference evidence="13 14" key="1">
    <citation type="journal article" date="2015" name="Genome Announc.">
        <title>Expanding the biotechnology potential of lactobacilli through comparative genomics of 213 strains and associated genera.</title>
        <authorList>
            <person name="Sun Z."/>
            <person name="Harris H.M."/>
            <person name="McCann A."/>
            <person name="Guo C."/>
            <person name="Argimon S."/>
            <person name="Zhang W."/>
            <person name="Yang X."/>
            <person name="Jeffery I.B."/>
            <person name="Cooney J.C."/>
            <person name="Kagawa T.F."/>
            <person name="Liu W."/>
            <person name="Song Y."/>
            <person name="Salvetti E."/>
            <person name="Wrobel A."/>
            <person name="Rasinkangas P."/>
            <person name="Parkhill J."/>
            <person name="Rea M.C."/>
            <person name="O'Sullivan O."/>
            <person name="Ritari J."/>
            <person name="Douillard F.P."/>
            <person name="Paul Ross R."/>
            <person name="Yang R."/>
            <person name="Briner A.E."/>
            <person name="Felis G.E."/>
            <person name="de Vos W.M."/>
            <person name="Barrangou R."/>
            <person name="Klaenhammer T.R."/>
            <person name="Caufield P.W."/>
            <person name="Cui Y."/>
            <person name="Zhang H."/>
            <person name="O'Toole P.W."/>
        </authorList>
    </citation>
    <scope>NUCLEOTIDE SEQUENCE [LARGE SCALE GENOMIC DNA]</scope>
    <source>
        <strain evidence="13 14">DSM 18630</strain>
    </source>
</reference>
<protein>
    <recommendedName>
        <fullName evidence="4 11">Phosphoribosylaminoimidazole-succinocarboxamide synthase</fullName>
        <ecNumber evidence="3 11">6.3.2.6</ecNumber>
    </recommendedName>
    <alternativeName>
        <fullName evidence="9 11">SAICAR synthetase</fullName>
    </alternativeName>
</protein>
<dbReference type="RefSeq" id="WP_057872702.1">
    <property type="nucleotide sequence ID" value="NZ_AZGB01000029.1"/>
</dbReference>
<dbReference type="InterPro" id="IPR033934">
    <property type="entry name" value="SAICAR_synt_PurC"/>
</dbReference>
<evidence type="ECO:0000256" key="4">
    <source>
        <dbReference type="ARBA" id="ARBA00016460"/>
    </source>
</evidence>
<dbReference type="GO" id="GO:0005524">
    <property type="term" value="F:ATP binding"/>
    <property type="evidence" value="ECO:0007669"/>
    <property type="project" value="UniProtKB-KW"/>
</dbReference>
<comment type="caution">
    <text evidence="13">The sequence shown here is derived from an EMBL/GenBank/DDBJ whole genome shotgun (WGS) entry which is preliminary data.</text>
</comment>
<dbReference type="AlphaFoldDB" id="A0A0R1VFX3"/>
<dbReference type="FunFam" id="3.30.470.20:FF:000006">
    <property type="entry name" value="Phosphoribosylaminoimidazole-succinocarboxamide synthase"/>
    <property type="match status" value="1"/>
</dbReference>
<dbReference type="GO" id="GO:0004639">
    <property type="term" value="F:phosphoribosylaminoimidazolesuccinocarboxamide synthase activity"/>
    <property type="evidence" value="ECO:0007669"/>
    <property type="project" value="UniProtKB-UniRule"/>
</dbReference>
<evidence type="ECO:0000313" key="13">
    <source>
        <dbReference type="EMBL" id="KRM04410.1"/>
    </source>
</evidence>
<dbReference type="InterPro" id="IPR028923">
    <property type="entry name" value="SAICAR_synt/ADE2_N"/>
</dbReference>
<evidence type="ECO:0000256" key="3">
    <source>
        <dbReference type="ARBA" id="ARBA00012217"/>
    </source>
</evidence>
<evidence type="ECO:0000259" key="12">
    <source>
        <dbReference type="Pfam" id="PF01259"/>
    </source>
</evidence>
<dbReference type="EC" id="6.3.2.6" evidence="3 11"/>
<evidence type="ECO:0000256" key="11">
    <source>
        <dbReference type="HAMAP-Rule" id="MF_00137"/>
    </source>
</evidence>
<sequence length="240" mass="27258">MAKMIYAGKAKQLWTTDNDQLLRVVYTNQATALNGKRKDQISGKGELNNQISTLIFEYLADHGVATHFVKKLSATEEIVKKVKIIPLEVVTRNIGAGHFASRFGVEEGLRFTKPVEELYYKSDELDDPFMNESQAYALKIATAAEIEKIWKISRQVNQLLRSLFAEIGLELVDFKLEFGKTAAGEIILADEFSPDNCRLWDMKTQQHMDKDVFRRDLGELAPVYQEVLRRLTSKLEAGKA</sequence>
<keyword evidence="7 11" id="KW-0658">Purine biosynthesis</keyword>
<dbReference type="InterPro" id="IPR001636">
    <property type="entry name" value="SAICAR_synth"/>
</dbReference>